<organism evidence="2 3">
    <name type="scientific">Pedobacter antarcticus 4BY</name>
    <dbReference type="NCBI Taxonomy" id="1358423"/>
    <lineage>
        <taxon>Bacteria</taxon>
        <taxon>Pseudomonadati</taxon>
        <taxon>Bacteroidota</taxon>
        <taxon>Sphingobacteriia</taxon>
        <taxon>Sphingobacteriales</taxon>
        <taxon>Sphingobacteriaceae</taxon>
        <taxon>Pedobacter</taxon>
    </lineage>
</organism>
<protein>
    <recommendedName>
        <fullName evidence="4">EpsG family protein</fullName>
    </recommendedName>
</protein>
<feature type="transmembrane region" description="Helical" evidence="1">
    <location>
        <begin position="191"/>
        <end position="217"/>
    </location>
</feature>
<feature type="transmembrane region" description="Helical" evidence="1">
    <location>
        <begin position="6"/>
        <end position="22"/>
    </location>
</feature>
<keyword evidence="1" id="KW-1133">Transmembrane helix</keyword>
<feature type="transmembrane region" description="Helical" evidence="1">
    <location>
        <begin position="27"/>
        <end position="45"/>
    </location>
</feature>
<evidence type="ECO:0000256" key="1">
    <source>
        <dbReference type="SAM" id="Phobius"/>
    </source>
</evidence>
<keyword evidence="3" id="KW-1185">Reference proteome</keyword>
<name>A0A081PE20_9SPHI</name>
<evidence type="ECO:0008006" key="4">
    <source>
        <dbReference type="Google" id="ProtNLM"/>
    </source>
</evidence>
<feature type="transmembrane region" description="Helical" evidence="1">
    <location>
        <begin position="118"/>
        <end position="151"/>
    </location>
</feature>
<proteinExistence type="predicted"/>
<feature type="transmembrane region" description="Helical" evidence="1">
    <location>
        <begin position="268"/>
        <end position="289"/>
    </location>
</feature>
<reference evidence="2 3" key="1">
    <citation type="journal article" date="1992" name="Int. J. Syst. Bacteriol.">
        <title>Sphingobacterium antarcticus sp. nov. a Psychrotrophic Bacterium from the Soils of Schirmacher Oasis, Antarctica.</title>
        <authorList>
            <person name="Shivaji S."/>
            <person name="Ray M.K."/>
            <person name="Rao N.S."/>
            <person name="Saiserr L."/>
            <person name="Jagannadham M.V."/>
            <person name="Kumar G.S."/>
            <person name="Reddy G."/>
            <person name="Bhargava P.M."/>
        </authorList>
    </citation>
    <scope>NUCLEOTIDE SEQUENCE [LARGE SCALE GENOMIC DNA]</scope>
    <source>
        <strain evidence="2 3">4BY</strain>
    </source>
</reference>
<comment type="caution">
    <text evidence="2">The sequence shown here is derived from an EMBL/GenBank/DDBJ whole genome shotgun (WGS) entry which is preliminary data.</text>
</comment>
<feature type="transmembrane region" description="Helical" evidence="1">
    <location>
        <begin position="86"/>
        <end position="106"/>
    </location>
</feature>
<dbReference type="AlphaFoldDB" id="A0A081PE20"/>
<feature type="transmembrane region" description="Helical" evidence="1">
    <location>
        <begin position="319"/>
        <end position="338"/>
    </location>
</feature>
<dbReference type="InterPro" id="IPR049458">
    <property type="entry name" value="EpsG-like"/>
</dbReference>
<gene>
    <name evidence="2" type="ORF">N180_15455</name>
</gene>
<feature type="transmembrane region" description="Helical" evidence="1">
    <location>
        <begin position="157"/>
        <end position="182"/>
    </location>
</feature>
<evidence type="ECO:0000313" key="3">
    <source>
        <dbReference type="Proteomes" id="UP000028007"/>
    </source>
</evidence>
<sequence length="356" mass="40975">MVYYILFVFLMLLSILTQVRLSKELKLLIFILVNLILISFVGLRGDIEPDYENYLDIYNFSKSNPSSLGIEFGYYWINNIFKTLGIPFQGIVFFMAAVSVGLKTYFFNKYSPNFGLSLLIYFTSLFFLFDFIAIRQGITLSIFMVSIPFIYQRKFLPFLLLMLIAAQIHVTALILIPGYFLFNIKFSQKILLALVAVCSVINVFKITVPLVEMALTVVSVPGVSADKVAVYLAEKEYAFVSVKQILLGFIFIFLKFRYKPKDEMINLLVNLFVFGILLGTVLNGLPQLAYRMKWYFFWTESILLVHVIDYLSKGSLKTTYLLYVVIFGVYGYSLYSLLAEVAGRGDYIFPYKIFLQ</sequence>
<keyword evidence="1" id="KW-0812">Transmembrane</keyword>
<dbReference type="eggNOG" id="ENOG5032NEX">
    <property type="taxonomic scope" value="Bacteria"/>
</dbReference>
<feature type="transmembrane region" description="Helical" evidence="1">
    <location>
        <begin position="237"/>
        <end position="256"/>
    </location>
</feature>
<dbReference type="RefSeq" id="WP_037443142.1">
    <property type="nucleotide sequence ID" value="NZ_JNFF01000092.1"/>
</dbReference>
<dbReference type="Proteomes" id="UP000028007">
    <property type="component" value="Unassembled WGS sequence"/>
</dbReference>
<dbReference type="Pfam" id="PF14897">
    <property type="entry name" value="EpsG"/>
    <property type="match status" value="1"/>
</dbReference>
<accession>A0A081PE20</accession>
<evidence type="ECO:0000313" key="2">
    <source>
        <dbReference type="EMBL" id="KEQ28943.1"/>
    </source>
</evidence>
<keyword evidence="1" id="KW-0472">Membrane</keyword>
<dbReference type="EMBL" id="JNFF01000092">
    <property type="protein sequence ID" value="KEQ28943.1"/>
    <property type="molecule type" value="Genomic_DNA"/>
</dbReference>